<dbReference type="Proteomes" id="UP000828941">
    <property type="component" value="Chromosome 7"/>
</dbReference>
<reference evidence="1 2" key="1">
    <citation type="journal article" date="2022" name="DNA Res.">
        <title>Chromosomal-level genome assembly of the orchid tree Bauhinia variegata (Leguminosae; Cercidoideae) supports the allotetraploid origin hypothesis of Bauhinia.</title>
        <authorList>
            <person name="Zhong Y."/>
            <person name="Chen Y."/>
            <person name="Zheng D."/>
            <person name="Pang J."/>
            <person name="Liu Y."/>
            <person name="Luo S."/>
            <person name="Meng S."/>
            <person name="Qian L."/>
            <person name="Wei D."/>
            <person name="Dai S."/>
            <person name="Zhou R."/>
        </authorList>
    </citation>
    <scope>NUCLEOTIDE SEQUENCE [LARGE SCALE GENOMIC DNA]</scope>
    <source>
        <strain evidence="1">BV-YZ2020</strain>
    </source>
</reference>
<comment type="caution">
    <text evidence="1">The sequence shown here is derived from an EMBL/GenBank/DDBJ whole genome shotgun (WGS) entry which is preliminary data.</text>
</comment>
<evidence type="ECO:0000313" key="1">
    <source>
        <dbReference type="EMBL" id="KAI4334000.1"/>
    </source>
</evidence>
<keyword evidence="2" id="KW-1185">Reference proteome</keyword>
<proteinExistence type="predicted"/>
<name>A0ACB9NC52_BAUVA</name>
<evidence type="ECO:0000313" key="2">
    <source>
        <dbReference type="Proteomes" id="UP000828941"/>
    </source>
</evidence>
<organism evidence="1 2">
    <name type="scientific">Bauhinia variegata</name>
    <name type="common">Purple orchid tree</name>
    <name type="synonym">Phanera variegata</name>
    <dbReference type="NCBI Taxonomy" id="167791"/>
    <lineage>
        <taxon>Eukaryota</taxon>
        <taxon>Viridiplantae</taxon>
        <taxon>Streptophyta</taxon>
        <taxon>Embryophyta</taxon>
        <taxon>Tracheophyta</taxon>
        <taxon>Spermatophyta</taxon>
        <taxon>Magnoliopsida</taxon>
        <taxon>eudicotyledons</taxon>
        <taxon>Gunneridae</taxon>
        <taxon>Pentapetalae</taxon>
        <taxon>rosids</taxon>
        <taxon>fabids</taxon>
        <taxon>Fabales</taxon>
        <taxon>Fabaceae</taxon>
        <taxon>Cercidoideae</taxon>
        <taxon>Cercideae</taxon>
        <taxon>Bauhiniinae</taxon>
        <taxon>Bauhinia</taxon>
    </lineage>
</organism>
<gene>
    <name evidence="1" type="ORF">L6164_018743</name>
</gene>
<dbReference type="EMBL" id="CM039432">
    <property type="protein sequence ID" value="KAI4334000.1"/>
    <property type="molecule type" value="Genomic_DNA"/>
</dbReference>
<sequence>MPPYRISVVILHFLRKMGSCLSKGKIPKQDHKCNTPKQDLNEQNGLKIRQSHLISPAWKPNRTNEDESRPPPQVEEETVKEVLSETSISKPQIPVLVEEGKTQMPISIVERQAENFDMKCLIHKPEEASEVSQLSEICSISESFSTCTTATTTTITENREDEATSKRSSRKVSQRVNRSPSKAPRKDSYTVDSTSTKERKAKSPARRTETSPERKSQVSSRSSVRGSETGPMSGRKLSVGSAGVRSDPSEGSCRQSRSPSTGTVSGVSKAITGRTPLKATRGAGRLSPADHSVKHSGNAKVVEKKGSVSQGTHESLENPHVSLECFIFL</sequence>
<accession>A0ACB9NC52</accession>
<protein>
    <submittedName>
        <fullName evidence="1">Uncharacterized protein</fullName>
    </submittedName>
</protein>